<dbReference type="GO" id="GO:0005509">
    <property type="term" value="F:calcium ion binding"/>
    <property type="evidence" value="ECO:0007669"/>
    <property type="project" value="InterPro"/>
</dbReference>
<dbReference type="PANTHER" id="PTHR34677">
    <property type="match status" value="1"/>
</dbReference>
<feature type="region of interest" description="Disordered" evidence="1">
    <location>
        <begin position="1709"/>
        <end position="1741"/>
    </location>
</feature>
<feature type="domain" description="Bacterial Ig-like" evidence="2">
    <location>
        <begin position="890"/>
        <end position="977"/>
    </location>
</feature>
<feature type="region of interest" description="Disordered" evidence="1">
    <location>
        <begin position="1923"/>
        <end position="1947"/>
    </location>
</feature>
<feature type="domain" description="Bacterial Ig-like" evidence="2">
    <location>
        <begin position="1358"/>
        <end position="1444"/>
    </location>
</feature>
<evidence type="ECO:0000313" key="3">
    <source>
        <dbReference type="EMBL" id="CUS41437.1"/>
    </source>
</evidence>
<dbReference type="InterPro" id="IPR044048">
    <property type="entry name" value="Big_12"/>
</dbReference>
<gene>
    <name evidence="3" type="ORF">MGWOODY_Tha1305</name>
</gene>
<feature type="region of interest" description="Disordered" evidence="1">
    <location>
        <begin position="289"/>
        <end position="343"/>
    </location>
</feature>
<dbReference type="InterPro" id="IPR018247">
    <property type="entry name" value="EF_Hand_1_Ca_BS"/>
</dbReference>
<feature type="domain" description="Bacterial Ig-like" evidence="2">
    <location>
        <begin position="700"/>
        <end position="785"/>
    </location>
</feature>
<dbReference type="SUPFAM" id="SSF103647">
    <property type="entry name" value="TSP type-3 repeat"/>
    <property type="match status" value="3"/>
</dbReference>
<dbReference type="Gene3D" id="2.40.160.20">
    <property type="match status" value="1"/>
</dbReference>
<feature type="domain" description="Bacterial Ig-like" evidence="2">
    <location>
        <begin position="1265"/>
        <end position="1350"/>
    </location>
</feature>
<organism evidence="3">
    <name type="scientific">hydrothermal vent metagenome</name>
    <dbReference type="NCBI Taxonomy" id="652676"/>
    <lineage>
        <taxon>unclassified sequences</taxon>
        <taxon>metagenomes</taxon>
        <taxon>ecological metagenomes</taxon>
    </lineage>
</organism>
<accession>A0A160TDU0</accession>
<sequence>MDKKLPTHRPKTLNALKAVLPIMAMAAPLANASIRPASISRNGLNTRAAISQYEKADTGQKSQAFGAFGNSHYVKPASRQVDSEALAFLSENNFLAGGENVVGDTSGDISGLTGRKSFLSCVTAGGAPAYYTTGDPIISDSICTILGYTWTDGDNLPPVFPKDNPGVFLTDISLAVGGNITLDFEIEDPPITGANYLDVINVTVSSDNQSAIRNADISVTRDPGTSPGNLFYLTIANVVGQGGANITVTATDANNNSTSDSFFVNTGAVPSMANSAVAITVLEDSGSNAVSTSNFATSDSDSGQTLTWSASGGTKGTPQASGTASTPTTNGTPSSVTYTPTTNLNGSDTFTVIVSDGSNTDSRTVNVTITPVNDEPTISSLANQTFNGVGGSAQTVAGFASMSSAGGGADENTQTVLGYVVSEVSDPSGVVSSVSIASNGTLTYTPTANVEGVATIQAQVRDSGGVTNGGDDLSQLKTFTITVDTLAPSLSEVTAVTSPTNDPTPDVTINISQAGTLAVGGSCGSASEGAVAAGNLTFSLTQADNSTPLVDGTYSDCTVTVTDANGNASSALTLSAFQIQLDAIPPTVTQVTAPADDTYMTGETLSFTLTASEVLTVDTASGTPALDLTIGSSNVSAAYLSGTGSDALTFSYTVQNNDEDTDGISIDSLSLNSGAITDVAGNAIVMALNGVANTTGVLVDGVQPTVAITGASGNINAAFTATITFSESVTGFDVGDIYSPNATLSDFSGSGAVYTVLVTPNAEGIVVLEVADTVAVDAAGNSNSAGPQLQLTYDATAPTAVISGASGDINAAFTATVTFSESITGFDLSDIIAVNASLSDFAGSGSTYTVLVTPNIDGPVTVDVAAAVATDGAGNGNTAAAQLTATYDGSAPTVVIGGASGSINTPFTATLTFSESVSGFDVSDVGISNALLSDFAGSGAAYTVLVTPNADGAVTLDVAASAASDSAGNGNTAAAQLAVTYDATIPTLTLDGASGNINAPFTANMIFSESVSGFDLSDVQVTNATLSDFSGSGASYSVLVTPTADGVVTLDVSADAALDAAGNANSAATQLLATYDGSAPTVAISGASGAINTAFTATIAFSESVSGFDVSDLGVSNALLSDFAGSGASYTVLVTPNADGALTLDVAAAVAQDVAGNDNSAATQLTATYDATAPTAVISGASGYINAAFTATITFSESVNDFVVGDIAVSNATLADFSGSGDTYSVLVTPTTDGAVTLDVAANAAQDAAGNNSAAAAQLAVTYDAIAPTVLLTAPATLVNAAFTATITFSENVTDFVVADISASNATLSDFSGSGTSYTVLVTPTTDGTVTLDVVNAVAVDVAGNSNNAAGQLVVTYDATAPTVALTTAATLVNEPFTVTATFSETVTGVELADFVVTNGTAGNLAALGNAYSVLITPTADGDVTVNMAAGAASDAAGNTSTAAVELTTSADTTGATTTLTGVPSSAITAFDVTITFSENVSTLTSADITVTNGVVTQLLGGGTGYTATIMPTASGSDTTVSVAADVVTDDADNGNQASAVATVAIVNDVGVASISGVAAEGETLTADIADNNGLANATIQYQWTSGGEVAGSDQDTYLITASDVGNVIGLTVSYTDDLLAVETPVAADTATVISLAQVALNTISSQADASGSTPATITEYDTAGVTSVTATVLDLINNAIARSNLADVNELSEVQALVDIILEGQDDDGDGLPNMLEGDDTVDTDGDGIADRDDADSDNDGISDLVELNLDLTDTDNDGIIDAIDADIGNDGIVDTGLTDDNLDGVNDAMDELAEWLVAFASTDQDGDGLLNMIDLDADNDGLFDVAEAGLGDQDGDALLDDGVDILTDVIQLPDSDGDTLPDYLDVRSNGVDTDFSNSNLPSDLDGDLDGVLDSTTDVDRDGIMDVVDNAIGAFGSRADFDGDGIPNHLDDDDDGDGISDADENPQQAFFTGEDADADGIDDGVDANVNGVLNGEDLDGNGVRDDREMPDLDGDGFVDHLDADADGDGIPDNIDPEIALPVDAAPEAPGAGITDADGDGVDDSIDPSINTGVDVETSTGGGSMSLGLVFGLALLLVALRQRRFSATVMAALLATSVSAQAGEWSVEGGVGVSQLDPKLNNNLTLSDDSDSSWQLSTAYHFNREWAAQLRYVDMGNASIGNGRINYQALAAMAQYRPDALRMGRWTPQLQLGMGRLFNDSQGGLNLKSHDDLRLMVGAGIDCRLNKTDYLEAQVNSYAEDARVWTLGFRHHF</sequence>
<evidence type="ECO:0000259" key="2">
    <source>
        <dbReference type="Pfam" id="PF19078"/>
    </source>
</evidence>
<name>A0A160TDU0_9ZZZZ</name>
<dbReference type="EMBL" id="CZQC01000042">
    <property type="protein sequence ID" value="CUS41437.1"/>
    <property type="molecule type" value="Genomic_DNA"/>
</dbReference>
<feature type="domain" description="Bacterial Ig-like" evidence="2">
    <location>
        <begin position="1170"/>
        <end position="1258"/>
    </location>
</feature>
<reference evidence="3" key="1">
    <citation type="submission" date="2015-10" db="EMBL/GenBank/DDBJ databases">
        <authorList>
            <person name="Gilbert D.G."/>
        </authorList>
    </citation>
    <scope>NUCLEOTIDE SEQUENCE</scope>
</reference>
<dbReference type="Gene3D" id="4.10.1080.10">
    <property type="entry name" value="TSP type-3 repeat"/>
    <property type="match status" value="1"/>
</dbReference>
<dbReference type="PANTHER" id="PTHR34677:SF3">
    <property type="entry name" value="BACTERIAL IG-LIKE DOMAIN-CONTAINING PROTEIN"/>
    <property type="match status" value="1"/>
</dbReference>
<feature type="compositionally biased region" description="Acidic residues" evidence="1">
    <location>
        <begin position="1932"/>
        <end position="1945"/>
    </location>
</feature>
<dbReference type="InterPro" id="IPR028974">
    <property type="entry name" value="TSP_type-3_rpt"/>
</dbReference>
<proteinExistence type="predicted"/>
<feature type="domain" description="Bacterial Ig-like" evidence="2">
    <location>
        <begin position="982"/>
        <end position="1070"/>
    </location>
</feature>
<dbReference type="Gene3D" id="2.60.40.2700">
    <property type="match status" value="1"/>
</dbReference>
<dbReference type="InterPro" id="IPR011250">
    <property type="entry name" value="OMP/PagP_B-barrel"/>
</dbReference>
<feature type="domain" description="Bacterial Ig-like" evidence="2">
    <location>
        <begin position="794"/>
        <end position="883"/>
    </location>
</feature>
<feature type="compositionally biased region" description="Acidic residues" evidence="1">
    <location>
        <begin position="1718"/>
        <end position="1741"/>
    </location>
</feature>
<dbReference type="SUPFAM" id="SSF56925">
    <property type="entry name" value="OMPA-like"/>
    <property type="match status" value="1"/>
</dbReference>
<feature type="domain" description="Bacterial Ig-like" evidence="2">
    <location>
        <begin position="1465"/>
        <end position="1543"/>
    </location>
</feature>
<feature type="domain" description="Bacterial Ig-like" evidence="2">
    <location>
        <begin position="1076"/>
        <end position="1166"/>
    </location>
</feature>
<protein>
    <submittedName>
        <fullName evidence="3">Internalin, putative</fullName>
    </submittedName>
</protein>
<evidence type="ECO:0000256" key="1">
    <source>
        <dbReference type="SAM" id="MobiDB-lite"/>
    </source>
</evidence>
<dbReference type="Pfam" id="PF19078">
    <property type="entry name" value="Big_12"/>
    <property type="match status" value="9"/>
</dbReference>
<dbReference type="Pfam" id="PF17963">
    <property type="entry name" value="Big_9"/>
    <property type="match status" value="1"/>
</dbReference>
<dbReference type="PROSITE" id="PS00018">
    <property type="entry name" value="EF_HAND_1"/>
    <property type="match status" value="1"/>
</dbReference>